<evidence type="ECO:0008006" key="2">
    <source>
        <dbReference type="Google" id="ProtNLM"/>
    </source>
</evidence>
<dbReference type="SUPFAM" id="SSF48452">
    <property type="entry name" value="TPR-like"/>
    <property type="match status" value="1"/>
</dbReference>
<dbReference type="AlphaFoldDB" id="A0A382A177"/>
<name>A0A382A177_9ZZZZ</name>
<accession>A0A382A177</accession>
<sequence length="447" mass="49571">MMKKILIILQILILITGCESFVENTAPSVSYVSDDDINDPSNIPFLINGVLNDYSYAHGYASLWADLMSDVIVNDGKVQGSTDTRGEYMDNGSFDPTQGTYVRPYEAIALAWRSAHILKEKLDIMNGEETAEADGYYTAYLYQGLPCFLLGSYYGRGPNYPDDGGATLNGSAFIPSSDLYGMAMAYFDSALVFANDYQTKVVHSLIGRLHLYGGNYSAAAVHASQGLQDGDAPFEGLNGEEWPWPNWYWTSSGNNRARYTLGSRFKLLLGEEFEDTNGNGVWDSTETFIDCAIPGADVGQGDGLYNGPTEPEESVRLPMSAASMTPGAEYVRYFQTKYPDADSPISIINWQENHLILAELALRNEAVGVSALDAVNTVRASYGLFSLESIDFSLLLHERDKELFCQGQRLVDQNRFPDELPWHMLGTGTWHYISIPYEEELANPNYP</sequence>
<dbReference type="PROSITE" id="PS51257">
    <property type="entry name" value="PROKAR_LIPOPROTEIN"/>
    <property type="match status" value="1"/>
</dbReference>
<evidence type="ECO:0000313" key="1">
    <source>
        <dbReference type="EMBL" id="SVA94991.1"/>
    </source>
</evidence>
<dbReference type="InterPro" id="IPR011990">
    <property type="entry name" value="TPR-like_helical_dom_sf"/>
</dbReference>
<dbReference type="Gene3D" id="1.25.40.390">
    <property type="match status" value="1"/>
</dbReference>
<protein>
    <recommendedName>
        <fullName evidence="2">RagB/SusD domain-containing protein</fullName>
    </recommendedName>
</protein>
<gene>
    <name evidence="1" type="ORF">METZ01_LOCUS147845</name>
</gene>
<reference evidence="1" key="1">
    <citation type="submission" date="2018-05" db="EMBL/GenBank/DDBJ databases">
        <authorList>
            <person name="Lanie J.A."/>
            <person name="Ng W.-L."/>
            <person name="Kazmierczak K.M."/>
            <person name="Andrzejewski T.M."/>
            <person name="Davidsen T.M."/>
            <person name="Wayne K.J."/>
            <person name="Tettelin H."/>
            <person name="Glass J.I."/>
            <person name="Rusch D."/>
            <person name="Podicherti R."/>
            <person name="Tsui H.-C.T."/>
            <person name="Winkler M.E."/>
        </authorList>
    </citation>
    <scope>NUCLEOTIDE SEQUENCE</scope>
</reference>
<dbReference type="EMBL" id="UINC01023404">
    <property type="protein sequence ID" value="SVA94991.1"/>
    <property type="molecule type" value="Genomic_DNA"/>
</dbReference>
<organism evidence="1">
    <name type="scientific">marine metagenome</name>
    <dbReference type="NCBI Taxonomy" id="408172"/>
    <lineage>
        <taxon>unclassified sequences</taxon>
        <taxon>metagenomes</taxon>
        <taxon>ecological metagenomes</taxon>
    </lineage>
</organism>
<proteinExistence type="predicted"/>